<dbReference type="KEGG" id="emi:Emin_0191"/>
<dbReference type="OrthoDB" id="9841472at2"/>
<keyword evidence="1" id="KW-0732">Signal</keyword>
<dbReference type="PROSITE" id="PS51257">
    <property type="entry name" value="PROKAR_LIPOPROTEIN"/>
    <property type="match status" value="1"/>
</dbReference>
<protein>
    <recommendedName>
        <fullName evidence="4">Lipoprotein</fullName>
    </recommendedName>
</protein>
<reference evidence="2 3" key="1">
    <citation type="journal article" date="2009" name="Appl. Environ. Microbiol.">
        <title>Genomic analysis of 'Elusimicrobium minutum,' the first cultivated representative of the phylum 'Elusimicrobia' (formerly termite group 1).</title>
        <authorList>
            <person name="Herlemann D.P.R."/>
            <person name="Geissinger O."/>
            <person name="Ikeda-Ohtsubo W."/>
            <person name="Kunin V."/>
            <person name="Sun H."/>
            <person name="Lapidus A."/>
            <person name="Hugenholtz P."/>
            <person name="Brune A."/>
        </authorList>
    </citation>
    <scope>NUCLEOTIDE SEQUENCE [LARGE SCALE GENOMIC DNA]</scope>
    <source>
        <strain evidence="2 3">Pei191</strain>
    </source>
</reference>
<gene>
    <name evidence="2" type="ordered locus">Emin_0191</name>
</gene>
<dbReference type="EMBL" id="CP001055">
    <property type="protein sequence ID" value="ACC97755.1"/>
    <property type="molecule type" value="Genomic_DNA"/>
</dbReference>
<evidence type="ECO:0000256" key="1">
    <source>
        <dbReference type="SAM" id="SignalP"/>
    </source>
</evidence>
<feature type="chain" id="PRO_5002779819" description="Lipoprotein" evidence="1">
    <location>
        <begin position="23"/>
        <end position="306"/>
    </location>
</feature>
<dbReference type="RefSeq" id="WP_012414370.1">
    <property type="nucleotide sequence ID" value="NC_010644.1"/>
</dbReference>
<sequence length="306" mass="34219">MKKILALTVCAVILAACSTVNKNTLSYKLSKVSSEKYITGVGFAQDKKEAQERAKADIQAFFNATSAGQMPVVADIYNHAFIEETWKDKQTNTYYAIAALERKVAKNMIKNNLDAMDSQLAGLVMQFNMKQDKFAKVKTALKIQPLLLKRNALEDLHEKIDYTGQGYDPQNFSSLKNIVYQSMNDVRFSLQVLGKNSEILHTHIINALNEMGLSVAINQEADISVDVNSEIVEYPSKRLEGLYWCSATATVGLKDVETGGIFARFSISGRQGSSRTEEAVKRTMDDIGQSAGKEIKDRLYDYLERR</sequence>
<keyword evidence="3" id="KW-1185">Reference proteome</keyword>
<dbReference type="Proteomes" id="UP000001029">
    <property type="component" value="Chromosome"/>
</dbReference>
<dbReference type="AlphaFoldDB" id="B2KBR8"/>
<feature type="signal peptide" evidence="1">
    <location>
        <begin position="1"/>
        <end position="22"/>
    </location>
</feature>
<evidence type="ECO:0000313" key="2">
    <source>
        <dbReference type="EMBL" id="ACC97755.1"/>
    </source>
</evidence>
<name>B2KBR8_ELUMP</name>
<proteinExistence type="predicted"/>
<dbReference type="HOGENOM" id="CLU_908321_0_0_0"/>
<dbReference type="STRING" id="445932.Emin_0191"/>
<evidence type="ECO:0008006" key="4">
    <source>
        <dbReference type="Google" id="ProtNLM"/>
    </source>
</evidence>
<evidence type="ECO:0000313" key="3">
    <source>
        <dbReference type="Proteomes" id="UP000001029"/>
    </source>
</evidence>
<organism evidence="2 3">
    <name type="scientific">Elusimicrobium minutum (strain Pei191)</name>
    <dbReference type="NCBI Taxonomy" id="445932"/>
    <lineage>
        <taxon>Bacteria</taxon>
        <taxon>Pseudomonadati</taxon>
        <taxon>Elusimicrobiota</taxon>
        <taxon>Elusimicrobia</taxon>
        <taxon>Elusimicrobiales</taxon>
        <taxon>Elusimicrobiaceae</taxon>
        <taxon>Elusimicrobium</taxon>
    </lineage>
</organism>
<accession>B2KBR8</accession>